<dbReference type="GO" id="GO:0005126">
    <property type="term" value="F:cytokine receptor binding"/>
    <property type="evidence" value="ECO:0007669"/>
    <property type="project" value="InterPro"/>
</dbReference>
<evidence type="ECO:0000313" key="11">
    <source>
        <dbReference type="Proteomes" id="UP000562322"/>
    </source>
</evidence>
<evidence type="ECO:0000256" key="8">
    <source>
        <dbReference type="ARBA" id="ARBA00023157"/>
    </source>
</evidence>
<evidence type="ECO:0000256" key="4">
    <source>
        <dbReference type="ARBA" id="ARBA00022514"/>
    </source>
</evidence>
<evidence type="ECO:0000256" key="9">
    <source>
        <dbReference type="RuleBase" id="RU000436"/>
    </source>
</evidence>
<keyword evidence="4 9" id="KW-0202">Cytokine</keyword>
<dbReference type="InterPro" id="IPR009079">
    <property type="entry name" value="4_helix_cytokine-like_core"/>
</dbReference>
<evidence type="ECO:0000313" key="10">
    <source>
        <dbReference type="EMBL" id="NXL96120.1"/>
    </source>
</evidence>
<dbReference type="InterPro" id="IPR000471">
    <property type="entry name" value="Interferon_alpha/beta/delta"/>
</dbReference>
<dbReference type="SMART" id="SM00076">
    <property type="entry name" value="IFabd"/>
    <property type="match status" value="1"/>
</dbReference>
<evidence type="ECO:0000256" key="7">
    <source>
        <dbReference type="ARBA" id="ARBA00023118"/>
    </source>
</evidence>
<dbReference type="GO" id="GO:0005615">
    <property type="term" value="C:extracellular space"/>
    <property type="evidence" value="ECO:0007669"/>
    <property type="project" value="UniProtKB-KW"/>
</dbReference>
<keyword evidence="11" id="KW-1185">Reference proteome</keyword>
<sequence length="172" mass="20073">TAFTCKDLTEDPQDATFSWNSLQLLHAMAPSTSQPCPPQDPPQDMDCLFPNSTRLDTNDTQQAAHTALCLLQHLFRTLSRPNAPAHWIDRAHQRLLSHIHQYVRRLQRCLGHNGTCRQSRGPRNLHLSIDKHFSCLHNFLQRNNHSPCAWDHVHRHARTWFLRIHNLTRTMR</sequence>
<comment type="subcellular location">
    <subcellularLocation>
        <location evidence="2">Secreted</location>
    </subcellularLocation>
</comment>
<keyword evidence="7 9" id="KW-0051">Antiviral defense</keyword>
<dbReference type="OrthoDB" id="9110568at2759"/>
<feature type="non-terminal residue" evidence="10">
    <location>
        <position position="172"/>
    </location>
</feature>
<dbReference type="PANTHER" id="PTHR11691:SF73">
    <property type="entry name" value="INTERFERON BETA"/>
    <property type="match status" value="1"/>
</dbReference>
<evidence type="ECO:0000256" key="5">
    <source>
        <dbReference type="ARBA" id="ARBA00022525"/>
    </source>
</evidence>
<dbReference type="GO" id="GO:0006955">
    <property type="term" value="P:immune response"/>
    <property type="evidence" value="ECO:0007669"/>
    <property type="project" value="UniProtKB-ARBA"/>
</dbReference>
<dbReference type="Pfam" id="PF00143">
    <property type="entry name" value="Interferon"/>
    <property type="match status" value="1"/>
</dbReference>
<comment type="caution">
    <text evidence="10">The sequence shown here is derived from an EMBL/GenBank/DDBJ whole genome shotgun (WGS) entry which is preliminary data.</text>
</comment>
<dbReference type="SUPFAM" id="SSF47266">
    <property type="entry name" value="4-helical cytokines"/>
    <property type="match status" value="1"/>
</dbReference>
<evidence type="ECO:0000256" key="1">
    <source>
        <dbReference type="ARBA" id="ARBA00002718"/>
    </source>
</evidence>
<dbReference type="PROSITE" id="PS00252">
    <property type="entry name" value="INTERFERON_A_B_D"/>
    <property type="match status" value="1"/>
</dbReference>
<evidence type="ECO:0000256" key="6">
    <source>
        <dbReference type="ARBA" id="ARBA00022729"/>
    </source>
</evidence>
<feature type="non-terminal residue" evidence="10">
    <location>
        <position position="1"/>
    </location>
</feature>
<comment type="similarity">
    <text evidence="3 9">Belongs to the alpha/beta interferon family.</text>
</comment>
<gene>
    <name evidence="10" type="primary">Ifn_1</name>
    <name evidence="10" type="ORF">ALELAT_R09083</name>
</gene>
<dbReference type="Proteomes" id="UP000562322">
    <property type="component" value="Unassembled WGS sequence"/>
</dbReference>
<evidence type="ECO:0000256" key="3">
    <source>
        <dbReference type="ARBA" id="ARBA00011033"/>
    </source>
</evidence>
<keyword evidence="5" id="KW-0964">Secreted</keyword>
<dbReference type="Gene3D" id="1.20.1250.10">
    <property type="match status" value="1"/>
</dbReference>
<dbReference type="GO" id="GO:0051607">
    <property type="term" value="P:defense response to virus"/>
    <property type="evidence" value="ECO:0007669"/>
    <property type="project" value="UniProtKB-KW"/>
</dbReference>
<keyword evidence="8" id="KW-1015">Disulfide bond</keyword>
<evidence type="ECO:0000256" key="2">
    <source>
        <dbReference type="ARBA" id="ARBA00004613"/>
    </source>
</evidence>
<organism evidence="10 11">
    <name type="scientific">Alectura lathami</name>
    <name type="common">Australian brush turkey</name>
    <dbReference type="NCBI Taxonomy" id="81907"/>
    <lineage>
        <taxon>Eukaryota</taxon>
        <taxon>Metazoa</taxon>
        <taxon>Chordata</taxon>
        <taxon>Craniata</taxon>
        <taxon>Vertebrata</taxon>
        <taxon>Euteleostomi</taxon>
        <taxon>Archelosauria</taxon>
        <taxon>Archosauria</taxon>
        <taxon>Dinosauria</taxon>
        <taxon>Saurischia</taxon>
        <taxon>Theropoda</taxon>
        <taxon>Coelurosauria</taxon>
        <taxon>Aves</taxon>
        <taxon>Neognathae</taxon>
        <taxon>Galloanserae</taxon>
        <taxon>Galliformes</taxon>
        <taxon>Megapodiidae</taxon>
        <taxon>Alectura</taxon>
    </lineage>
</organism>
<dbReference type="AlphaFoldDB" id="A0A7L0WY37"/>
<dbReference type="EMBL" id="VXAV01030778">
    <property type="protein sequence ID" value="NXL96120.1"/>
    <property type="molecule type" value="Genomic_DNA"/>
</dbReference>
<accession>A0A7L0WY37</accession>
<protein>
    <submittedName>
        <fullName evidence="10">IFN protein</fullName>
    </submittedName>
</protein>
<proteinExistence type="inferred from homology"/>
<dbReference type="PANTHER" id="PTHR11691">
    <property type="entry name" value="TYPE I INTERFERON"/>
    <property type="match status" value="1"/>
</dbReference>
<dbReference type="GO" id="GO:0005125">
    <property type="term" value="F:cytokine activity"/>
    <property type="evidence" value="ECO:0007669"/>
    <property type="project" value="UniProtKB-KW"/>
</dbReference>
<comment type="function">
    <text evidence="1">Has antiviral activities.</text>
</comment>
<name>A0A7L0WY37_ALELA</name>
<keyword evidence="6" id="KW-0732">Signal</keyword>
<reference evidence="10 11" key="1">
    <citation type="submission" date="2019-09" db="EMBL/GenBank/DDBJ databases">
        <title>Bird 10,000 Genomes (B10K) Project - Family phase.</title>
        <authorList>
            <person name="Zhang G."/>
        </authorList>
    </citation>
    <scope>NUCLEOTIDE SEQUENCE [LARGE SCALE GENOMIC DNA]</scope>
    <source>
        <strain evidence="10">B10K-DU-001-39</strain>
        <tissue evidence="10">Muscle</tissue>
    </source>
</reference>